<evidence type="ECO:0000256" key="1">
    <source>
        <dbReference type="SAM" id="MobiDB-lite"/>
    </source>
</evidence>
<proteinExistence type="predicted"/>
<dbReference type="InterPro" id="IPR010838">
    <property type="entry name" value="DUF1444"/>
</dbReference>
<dbReference type="Pfam" id="PF07285">
    <property type="entry name" value="DUF1444"/>
    <property type="match status" value="1"/>
</dbReference>
<evidence type="ECO:0000313" key="3">
    <source>
        <dbReference type="Proteomes" id="UP000321157"/>
    </source>
</evidence>
<name>A0A511VC80_9BACL</name>
<reference evidence="2 3" key="1">
    <citation type="submission" date="2019-07" db="EMBL/GenBank/DDBJ databases">
        <title>Whole genome shotgun sequence of Aneurinibacillus danicus NBRC 102444.</title>
        <authorList>
            <person name="Hosoyama A."/>
            <person name="Uohara A."/>
            <person name="Ohji S."/>
            <person name="Ichikawa N."/>
        </authorList>
    </citation>
    <scope>NUCLEOTIDE SEQUENCE [LARGE SCALE GENOMIC DNA]</scope>
    <source>
        <strain evidence="2 3">NBRC 102444</strain>
    </source>
</reference>
<organism evidence="2 3">
    <name type="scientific">Aneurinibacillus danicus</name>
    <dbReference type="NCBI Taxonomy" id="267746"/>
    <lineage>
        <taxon>Bacteria</taxon>
        <taxon>Bacillati</taxon>
        <taxon>Bacillota</taxon>
        <taxon>Bacilli</taxon>
        <taxon>Bacillales</taxon>
        <taxon>Paenibacillaceae</taxon>
        <taxon>Aneurinibacillus group</taxon>
        <taxon>Aneurinibacillus</taxon>
    </lineage>
</organism>
<feature type="region of interest" description="Disordered" evidence="1">
    <location>
        <begin position="273"/>
        <end position="294"/>
    </location>
</feature>
<dbReference type="Proteomes" id="UP000321157">
    <property type="component" value="Unassembled WGS sequence"/>
</dbReference>
<dbReference type="NCBIfam" id="NF010189">
    <property type="entry name" value="PRK13668.1"/>
    <property type="match status" value="1"/>
</dbReference>
<accession>A0A511VC80</accession>
<gene>
    <name evidence="2" type="primary">ytpQ</name>
    <name evidence="2" type="ORF">ADA01nite_39760</name>
</gene>
<comment type="caution">
    <text evidence="2">The sequence shown here is derived from an EMBL/GenBank/DDBJ whole genome shotgun (WGS) entry which is preliminary data.</text>
</comment>
<feature type="compositionally biased region" description="Basic residues" evidence="1">
    <location>
        <begin position="275"/>
        <end position="294"/>
    </location>
</feature>
<dbReference type="RefSeq" id="WP_170230384.1">
    <property type="nucleotide sequence ID" value="NZ_BJXX01000194.1"/>
</dbReference>
<keyword evidence="3" id="KW-1185">Reference proteome</keyword>
<dbReference type="EMBL" id="BJXX01000194">
    <property type="protein sequence ID" value="GEN36516.1"/>
    <property type="molecule type" value="Genomic_DNA"/>
</dbReference>
<protein>
    <submittedName>
        <fullName evidence="2">UPF0354 protein YtpQ</fullName>
    </submittedName>
</protein>
<sequence>MEENKRDELQKETYQKVIESLRNSLPDDWRIESGDDQRASVTLFHPKKRDGGLNVKLAPLFAKVERHESEKEQWIQDFVKKVVLTAREATQKHTLRGSEARLYPVLRHPSFLGGEEKKNIVWREHTAETAILYALDLQMSYTLVTREMLAEAGMKEDELHNTAVTNLIRLDSVPKQDQVGDNVFYFFAADDSYSASRVLNPNLLSWMRQKVKGKMGVALPHQDVLIVADLADAKGAYMLAQIAVDFSMRGNIPISPIPFMYEDGELEPYMVMRNPKPRHKYPSHGGRKKRPPEQ</sequence>
<dbReference type="AlphaFoldDB" id="A0A511VC80"/>
<evidence type="ECO:0000313" key="2">
    <source>
        <dbReference type="EMBL" id="GEN36516.1"/>
    </source>
</evidence>